<organism evidence="2 3">
    <name type="scientific">Gracilariopsis chorda</name>
    <dbReference type="NCBI Taxonomy" id="448386"/>
    <lineage>
        <taxon>Eukaryota</taxon>
        <taxon>Rhodophyta</taxon>
        <taxon>Florideophyceae</taxon>
        <taxon>Rhodymeniophycidae</taxon>
        <taxon>Gracilariales</taxon>
        <taxon>Gracilariaceae</taxon>
        <taxon>Gracilariopsis</taxon>
    </lineage>
</organism>
<evidence type="ECO:0000256" key="1">
    <source>
        <dbReference type="SAM" id="MobiDB-lite"/>
    </source>
</evidence>
<sequence length="92" mass="10047">MFQQLPAWCALARGSTIGPSSNRTRRAPSAERIVSEICRADYAITKPGSFKPFRTPSSDPPTLGSTRSSGSYQLHTVDILFFRHCSTGPADM</sequence>
<name>A0A2V3ICX6_9FLOR</name>
<feature type="region of interest" description="Disordered" evidence="1">
    <location>
        <begin position="49"/>
        <end position="69"/>
    </location>
</feature>
<gene>
    <name evidence="2" type="ORF">BWQ96_10352</name>
</gene>
<evidence type="ECO:0000313" key="2">
    <source>
        <dbReference type="EMBL" id="PXF39934.1"/>
    </source>
</evidence>
<keyword evidence="3" id="KW-1185">Reference proteome</keyword>
<dbReference type="Proteomes" id="UP000247409">
    <property type="component" value="Unassembled WGS sequence"/>
</dbReference>
<dbReference type="EMBL" id="NBIV01000398">
    <property type="protein sequence ID" value="PXF39934.1"/>
    <property type="molecule type" value="Genomic_DNA"/>
</dbReference>
<protein>
    <submittedName>
        <fullName evidence="2">Uncharacterized protein</fullName>
    </submittedName>
</protein>
<reference evidence="2 3" key="1">
    <citation type="journal article" date="2018" name="Mol. Biol. Evol.">
        <title>Analysis of the draft genome of the red seaweed Gracilariopsis chorda provides insights into genome size evolution in Rhodophyta.</title>
        <authorList>
            <person name="Lee J."/>
            <person name="Yang E.C."/>
            <person name="Graf L."/>
            <person name="Yang J.H."/>
            <person name="Qiu H."/>
            <person name="Zel Zion U."/>
            <person name="Chan C.X."/>
            <person name="Stephens T.G."/>
            <person name="Weber A.P.M."/>
            <person name="Boo G.H."/>
            <person name="Boo S.M."/>
            <person name="Kim K.M."/>
            <person name="Shin Y."/>
            <person name="Jung M."/>
            <person name="Lee S.J."/>
            <person name="Yim H.S."/>
            <person name="Lee J.H."/>
            <person name="Bhattacharya D."/>
            <person name="Yoon H.S."/>
        </authorList>
    </citation>
    <scope>NUCLEOTIDE SEQUENCE [LARGE SCALE GENOMIC DNA]</scope>
    <source>
        <strain evidence="2 3">SKKU-2015</strain>
        <tissue evidence="2">Whole body</tissue>
    </source>
</reference>
<dbReference type="AlphaFoldDB" id="A0A2V3ICX6"/>
<evidence type="ECO:0000313" key="3">
    <source>
        <dbReference type="Proteomes" id="UP000247409"/>
    </source>
</evidence>
<accession>A0A2V3ICX6</accession>
<proteinExistence type="predicted"/>
<comment type="caution">
    <text evidence="2">The sequence shown here is derived from an EMBL/GenBank/DDBJ whole genome shotgun (WGS) entry which is preliminary data.</text>
</comment>